<dbReference type="EMBL" id="ASHM01043331">
    <property type="protein sequence ID" value="PNX83079.1"/>
    <property type="molecule type" value="Genomic_DNA"/>
</dbReference>
<dbReference type="InterPro" id="IPR026960">
    <property type="entry name" value="RVT-Znf"/>
</dbReference>
<sequence length="368" mass="42326">GTHSIIEAEALALLEAMQAAISMNMERVIFESDAQRGVKEWDIHKINSLFHETVAASIIRTPLFAEVEEDKLVWIYENHGKYTVKSGYKHYIKSKAVDHMQVDGEWNSLWRISAPPKTKHLLWRICRGCLPTRIRLKERYVPCPSECPLCVNNEEDDWHVLFGCSDSRQVWNDAGMRGIIEPRLHEFNNVKTVLFDICSNESGDVASTIVTIAWCIWQNRNNWVWNGIKDSAKDVALRAVHMTREWQAVNRMQQHNSSTVAASAQTRIPVAVTTEGQVVSRSTDQIRWQRPQSGWWKCNIDASLSQLSNHTSWAWCIRTRMDLLLLQAQTAVLRNLLSRKVKLWPFWKLSVKPTLEGGPILYLRATPK</sequence>
<evidence type="ECO:0000259" key="1">
    <source>
        <dbReference type="Pfam" id="PF13456"/>
    </source>
</evidence>
<dbReference type="Proteomes" id="UP000236291">
    <property type="component" value="Unassembled WGS sequence"/>
</dbReference>
<dbReference type="Pfam" id="PF13456">
    <property type="entry name" value="RVT_3"/>
    <property type="match status" value="1"/>
</dbReference>
<dbReference type="Pfam" id="PF13966">
    <property type="entry name" value="zf-RVT"/>
    <property type="match status" value="1"/>
</dbReference>
<accession>A0A2K3LX29</accession>
<evidence type="ECO:0000259" key="2">
    <source>
        <dbReference type="Pfam" id="PF13966"/>
    </source>
</evidence>
<reference evidence="3 4" key="2">
    <citation type="journal article" date="2017" name="Front. Plant Sci.">
        <title>Gene Classification and Mining of Molecular Markers Useful in Red Clover (Trifolium pratense) Breeding.</title>
        <authorList>
            <person name="Istvanek J."/>
            <person name="Dluhosova J."/>
            <person name="Dluhos P."/>
            <person name="Patkova L."/>
            <person name="Nedelnik J."/>
            <person name="Repkova J."/>
        </authorList>
    </citation>
    <scope>NUCLEOTIDE SEQUENCE [LARGE SCALE GENOMIC DNA]</scope>
    <source>
        <strain evidence="4">cv. Tatra</strain>
        <tissue evidence="3">Young leaves</tissue>
    </source>
</reference>
<proteinExistence type="predicted"/>
<dbReference type="PANTHER" id="PTHR47074">
    <property type="entry name" value="BNAC02G40300D PROTEIN"/>
    <property type="match status" value="1"/>
</dbReference>
<dbReference type="GO" id="GO:0004523">
    <property type="term" value="F:RNA-DNA hybrid ribonuclease activity"/>
    <property type="evidence" value="ECO:0007669"/>
    <property type="project" value="InterPro"/>
</dbReference>
<protein>
    <submittedName>
        <fullName evidence="3">Ribonuclease H</fullName>
    </submittedName>
</protein>
<evidence type="ECO:0000313" key="3">
    <source>
        <dbReference type="EMBL" id="PNX83079.1"/>
    </source>
</evidence>
<dbReference type="PANTHER" id="PTHR47074:SF11">
    <property type="entry name" value="REVERSE TRANSCRIPTASE-LIKE PROTEIN"/>
    <property type="match status" value="1"/>
</dbReference>
<feature type="non-terminal residue" evidence="3">
    <location>
        <position position="1"/>
    </location>
</feature>
<dbReference type="InterPro" id="IPR052929">
    <property type="entry name" value="RNase_H-like_EbsB-rel"/>
</dbReference>
<organism evidence="3 4">
    <name type="scientific">Trifolium pratense</name>
    <name type="common">Red clover</name>
    <dbReference type="NCBI Taxonomy" id="57577"/>
    <lineage>
        <taxon>Eukaryota</taxon>
        <taxon>Viridiplantae</taxon>
        <taxon>Streptophyta</taxon>
        <taxon>Embryophyta</taxon>
        <taxon>Tracheophyta</taxon>
        <taxon>Spermatophyta</taxon>
        <taxon>Magnoliopsida</taxon>
        <taxon>eudicotyledons</taxon>
        <taxon>Gunneridae</taxon>
        <taxon>Pentapetalae</taxon>
        <taxon>rosids</taxon>
        <taxon>fabids</taxon>
        <taxon>Fabales</taxon>
        <taxon>Fabaceae</taxon>
        <taxon>Papilionoideae</taxon>
        <taxon>50 kb inversion clade</taxon>
        <taxon>NPAAA clade</taxon>
        <taxon>Hologalegina</taxon>
        <taxon>IRL clade</taxon>
        <taxon>Trifolieae</taxon>
        <taxon>Trifolium</taxon>
    </lineage>
</organism>
<dbReference type="STRING" id="57577.A0A2K3LX29"/>
<gene>
    <name evidence="3" type="ORF">L195_g039117</name>
</gene>
<dbReference type="InterPro" id="IPR002156">
    <property type="entry name" value="RNaseH_domain"/>
</dbReference>
<feature type="domain" description="RNase H type-1" evidence="1">
    <location>
        <begin position="4"/>
        <end position="39"/>
    </location>
</feature>
<name>A0A2K3LX29_TRIPR</name>
<comment type="caution">
    <text evidence="3">The sequence shown here is derived from an EMBL/GenBank/DDBJ whole genome shotgun (WGS) entry which is preliminary data.</text>
</comment>
<reference evidence="3 4" key="1">
    <citation type="journal article" date="2014" name="Am. J. Bot.">
        <title>Genome assembly and annotation for red clover (Trifolium pratense; Fabaceae).</title>
        <authorList>
            <person name="Istvanek J."/>
            <person name="Jaros M."/>
            <person name="Krenek A."/>
            <person name="Repkova J."/>
        </authorList>
    </citation>
    <scope>NUCLEOTIDE SEQUENCE [LARGE SCALE GENOMIC DNA]</scope>
    <source>
        <strain evidence="4">cv. Tatra</strain>
        <tissue evidence="3">Young leaves</tissue>
    </source>
</reference>
<evidence type="ECO:0000313" key="4">
    <source>
        <dbReference type="Proteomes" id="UP000236291"/>
    </source>
</evidence>
<dbReference type="AlphaFoldDB" id="A0A2K3LX29"/>
<dbReference type="GO" id="GO:0003676">
    <property type="term" value="F:nucleic acid binding"/>
    <property type="evidence" value="ECO:0007669"/>
    <property type="project" value="InterPro"/>
</dbReference>
<feature type="domain" description="Reverse transcriptase zinc-binding" evidence="2">
    <location>
        <begin position="82"/>
        <end position="171"/>
    </location>
</feature>